<dbReference type="EMBL" id="CAJVQC010054941">
    <property type="protein sequence ID" value="CAG8794802.1"/>
    <property type="molecule type" value="Genomic_DNA"/>
</dbReference>
<name>A0ACA9RHP6_9GLOM</name>
<keyword evidence="2" id="KW-1185">Reference proteome</keyword>
<sequence>MLPLAETHQHNVPLCMNKTPPTSEVTKTAFTILSLIHLEHVLNNLVLMPKMYFGPGIVTKE</sequence>
<reference evidence="1" key="1">
    <citation type="submission" date="2021-06" db="EMBL/GenBank/DDBJ databases">
        <authorList>
            <person name="Kallberg Y."/>
            <person name="Tangrot J."/>
            <person name="Rosling A."/>
        </authorList>
    </citation>
    <scope>NUCLEOTIDE SEQUENCE</scope>
    <source>
        <strain evidence="1">MA461A</strain>
    </source>
</reference>
<proteinExistence type="predicted"/>
<gene>
    <name evidence="1" type="ORF">RPERSI_LOCUS19836</name>
</gene>
<evidence type="ECO:0000313" key="2">
    <source>
        <dbReference type="Proteomes" id="UP000789920"/>
    </source>
</evidence>
<evidence type="ECO:0000313" key="1">
    <source>
        <dbReference type="EMBL" id="CAG8794802.1"/>
    </source>
</evidence>
<comment type="caution">
    <text evidence="1">The sequence shown here is derived from an EMBL/GenBank/DDBJ whole genome shotgun (WGS) entry which is preliminary data.</text>
</comment>
<dbReference type="Proteomes" id="UP000789920">
    <property type="component" value="Unassembled WGS sequence"/>
</dbReference>
<feature type="non-terminal residue" evidence="1">
    <location>
        <position position="61"/>
    </location>
</feature>
<organism evidence="1 2">
    <name type="scientific">Racocetra persica</name>
    <dbReference type="NCBI Taxonomy" id="160502"/>
    <lineage>
        <taxon>Eukaryota</taxon>
        <taxon>Fungi</taxon>
        <taxon>Fungi incertae sedis</taxon>
        <taxon>Mucoromycota</taxon>
        <taxon>Glomeromycotina</taxon>
        <taxon>Glomeromycetes</taxon>
        <taxon>Diversisporales</taxon>
        <taxon>Gigasporaceae</taxon>
        <taxon>Racocetra</taxon>
    </lineage>
</organism>
<accession>A0ACA9RHP6</accession>
<protein>
    <submittedName>
        <fullName evidence="1">31980_t:CDS:1</fullName>
    </submittedName>
</protein>